<dbReference type="PANTHER" id="PTHR30538:SF0">
    <property type="entry name" value="L-LYSINE 2,3-AMINOMUTASE AQ_1632-RELATED"/>
    <property type="match status" value="1"/>
</dbReference>
<evidence type="ECO:0000313" key="8">
    <source>
        <dbReference type="EMBL" id="KAL1591242.1"/>
    </source>
</evidence>
<name>A0AB34L528_9PEZI</name>
<comment type="cofactor">
    <cofactor evidence="1">
        <name>pyridoxal 5'-phosphate</name>
        <dbReference type="ChEBI" id="CHEBI:597326"/>
    </cofactor>
</comment>
<accession>A0AB34L528</accession>
<keyword evidence="4" id="KW-0479">Metal-binding</keyword>
<dbReference type="GO" id="GO:0046872">
    <property type="term" value="F:metal ion binding"/>
    <property type="evidence" value="ECO:0007669"/>
    <property type="project" value="UniProtKB-KW"/>
</dbReference>
<dbReference type="InterPro" id="IPR003739">
    <property type="entry name" value="Lys_aminomutase/Glu_NH3_mut"/>
</dbReference>
<dbReference type="GO" id="GO:0051539">
    <property type="term" value="F:4 iron, 4 sulfur cluster binding"/>
    <property type="evidence" value="ECO:0007669"/>
    <property type="project" value="UniProtKB-KW"/>
</dbReference>
<keyword evidence="2" id="KW-0004">4Fe-4S</keyword>
<dbReference type="NCBIfam" id="TIGR00238">
    <property type="entry name" value="KamA family radical SAM protein"/>
    <property type="match status" value="1"/>
</dbReference>
<proteinExistence type="predicted"/>
<dbReference type="SUPFAM" id="SSF102114">
    <property type="entry name" value="Radical SAM enzymes"/>
    <property type="match status" value="1"/>
</dbReference>
<keyword evidence="5" id="KW-0663">Pyridoxal phosphate</keyword>
<evidence type="ECO:0000256" key="2">
    <source>
        <dbReference type="ARBA" id="ARBA00022485"/>
    </source>
</evidence>
<evidence type="ECO:0000313" key="9">
    <source>
        <dbReference type="Proteomes" id="UP000803884"/>
    </source>
</evidence>
<gene>
    <name evidence="8" type="ORF">WHR41_00269</name>
</gene>
<reference evidence="8 9" key="1">
    <citation type="journal article" date="2020" name="Microbiol. Resour. Announc.">
        <title>Draft Genome Sequence of a Cladosporium Species Isolated from the Mesophotic Ascidian Didemnum maculosum.</title>
        <authorList>
            <person name="Gioti A."/>
            <person name="Siaperas R."/>
            <person name="Nikolaivits E."/>
            <person name="Le Goff G."/>
            <person name="Ouazzani J."/>
            <person name="Kotoulas G."/>
            <person name="Topakas E."/>
        </authorList>
    </citation>
    <scope>NUCLEOTIDE SEQUENCE [LARGE SCALE GENOMIC DNA]</scope>
    <source>
        <strain evidence="8 9">TM138-S3</strain>
    </source>
</reference>
<dbReference type="SFLD" id="SFLDS00029">
    <property type="entry name" value="Radical_SAM"/>
    <property type="match status" value="1"/>
</dbReference>
<dbReference type="InterPro" id="IPR007197">
    <property type="entry name" value="rSAM"/>
</dbReference>
<evidence type="ECO:0000256" key="6">
    <source>
        <dbReference type="ARBA" id="ARBA00023004"/>
    </source>
</evidence>
<evidence type="ECO:0000256" key="7">
    <source>
        <dbReference type="ARBA" id="ARBA00023014"/>
    </source>
</evidence>
<keyword evidence="9" id="KW-1185">Reference proteome</keyword>
<dbReference type="Gene3D" id="3.20.20.70">
    <property type="entry name" value="Aldolase class I"/>
    <property type="match status" value="1"/>
</dbReference>
<evidence type="ECO:0000256" key="3">
    <source>
        <dbReference type="ARBA" id="ARBA00022691"/>
    </source>
</evidence>
<dbReference type="EMBL" id="JAAQHG020000001">
    <property type="protein sequence ID" value="KAL1591242.1"/>
    <property type="molecule type" value="Genomic_DNA"/>
</dbReference>
<dbReference type="GeneID" id="96001713"/>
<dbReference type="Proteomes" id="UP000803884">
    <property type="component" value="Unassembled WGS sequence"/>
</dbReference>
<keyword evidence="3" id="KW-0949">S-adenosyl-L-methionine</keyword>
<dbReference type="PANTHER" id="PTHR30538">
    <property type="entry name" value="LYSINE 2,3-AMINOMUTASE-RELATED"/>
    <property type="match status" value="1"/>
</dbReference>
<dbReference type="AlphaFoldDB" id="A0AB34L528"/>
<evidence type="ECO:0000256" key="1">
    <source>
        <dbReference type="ARBA" id="ARBA00001933"/>
    </source>
</evidence>
<keyword evidence="7" id="KW-0411">Iron-sulfur</keyword>
<dbReference type="InterPro" id="IPR013785">
    <property type="entry name" value="Aldolase_TIM"/>
</dbReference>
<keyword evidence="6" id="KW-0408">Iron</keyword>
<organism evidence="8 9">
    <name type="scientific">Cladosporium halotolerans</name>
    <dbReference type="NCBI Taxonomy" id="1052096"/>
    <lineage>
        <taxon>Eukaryota</taxon>
        <taxon>Fungi</taxon>
        <taxon>Dikarya</taxon>
        <taxon>Ascomycota</taxon>
        <taxon>Pezizomycotina</taxon>
        <taxon>Dothideomycetes</taxon>
        <taxon>Dothideomycetidae</taxon>
        <taxon>Cladosporiales</taxon>
        <taxon>Cladosporiaceae</taxon>
        <taxon>Cladosporium</taxon>
    </lineage>
</organism>
<sequence>MRPFLQNFLRSNTFALSRPFSTGPAVQRYTFEPFGPEETPYWQRLKPWQDVTHEQFLSHEWQVNKTPKGPEKLLDFLEQIVPAKITDSRPGCREPIATRKAFLLDIQEGIKAAPMAVRLTPHLLSIANWESPFDDPIVRQFIPLKSNLVPDHPMATFDSLDEKKYSPVIDLVHRYPDRVLFLATGTCPSYCRFCTRSYAIGASTETVQKTLPRPGRAKWTTMLNYVEETPVVRDVVVSGGDSYTLHPEHMTFIGDRLLGMDHMKCFRIAARGLSFCPMRIIDPSDSWSESLIDLSDRGRQSDKGVVLHTHFNHPAEINWVTRRAMRYLFRRGVTVRNQTVLLRGVNDNVETMSTLIRSLADLHVKPYYVYQMDMVKGVEDLRTPLSTVLELESQITGTITGFDLPKFVVDLPGGGGKRPASTYDTYDKETGVSTFRAPGIAGDRVFTYYDPLPNA</sequence>
<protein>
    <recommendedName>
        <fullName evidence="10">L-lysine 2,3-aminomutase</fullName>
    </recommendedName>
</protein>
<dbReference type="SFLD" id="SFLDG01070">
    <property type="entry name" value="PLP-dependent"/>
    <property type="match status" value="1"/>
</dbReference>
<dbReference type="InterPro" id="IPR058240">
    <property type="entry name" value="rSAM_sf"/>
</dbReference>
<evidence type="ECO:0008006" key="10">
    <source>
        <dbReference type="Google" id="ProtNLM"/>
    </source>
</evidence>
<evidence type="ECO:0000256" key="4">
    <source>
        <dbReference type="ARBA" id="ARBA00022723"/>
    </source>
</evidence>
<evidence type="ECO:0000256" key="5">
    <source>
        <dbReference type="ARBA" id="ARBA00022898"/>
    </source>
</evidence>
<dbReference type="RefSeq" id="XP_069234347.1">
    <property type="nucleotide sequence ID" value="XM_069368875.1"/>
</dbReference>
<dbReference type="GO" id="GO:0003824">
    <property type="term" value="F:catalytic activity"/>
    <property type="evidence" value="ECO:0007669"/>
    <property type="project" value="InterPro"/>
</dbReference>
<comment type="caution">
    <text evidence="8">The sequence shown here is derived from an EMBL/GenBank/DDBJ whole genome shotgun (WGS) entry which is preliminary data.</text>
</comment>